<feature type="domain" description="DUF2460" evidence="1">
    <location>
        <begin position="4"/>
        <end position="209"/>
    </location>
</feature>
<sequence length="210" mass="22690">MAFHDVRFPDRLSVGSSGGPQRRTEIVSLANGFEQRNTNWAESRRRYDAGVGLSSLDDLAEVVAFFEARRGQLHAFRWKDPMDHKSCLPGEDIAPTDQPIGTGDGSETAFQLVKVYPAVVNAWTRVVSKPVANSVRVAVDGEEKVYAADFIVNHASGLVTFTAAPGAGATITAGYEFDVPVRFDTDRIVATLSALEAGDIPSIPVVEVRV</sequence>
<name>A0A1H2SXM9_9RHOB</name>
<evidence type="ECO:0000259" key="1">
    <source>
        <dbReference type="Pfam" id="PF09343"/>
    </source>
</evidence>
<dbReference type="NCBIfam" id="TIGR02217">
    <property type="entry name" value="chp_TIGR02217"/>
    <property type="match status" value="1"/>
</dbReference>
<dbReference type="RefSeq" id="WP_092679799.1">
    <property type="nucleotide sequence ID" value="NZ_FNMZ01000001.1"/>
</dbReference>
<accession>A0A1H2SXM9</accession>
<dbReference type="OrthoDB" id="1685145at2"/>
<dbReference type="EMBL" id="FNMZ01000001">
    <property type="protein sequence ID" value="SDW35799.1"/>
    <property type="molecule type" value="Genomic_DNA"/>
</dbReference>
<dbReference type="Proteomes" id="UP000199118">
    <property type="component" value="Unassembled WGS sequence"/>
</dbReference>
<dbReference type="Pfam" id="PF09343">
    <property type="entry name" value="DUF2460"/>
    <property type="match status" value="1"/>
</dbReference>
<proteinExistence type="predicted"/>
<organism evidence="2 3">
    <name type="scientific">Albimonas donghaensis</name>
    <dbReference type="NCBI Taxonomy" id="356660"/>
    <lineage>
        <taxon>Bacteria</taxon>
        <taxon>Pseudomonadati</taxon>
        <taxon>Pseudomonadota</taxon>
        <taxon>Alphaproteobacteria</taxon>
        <taxon>Rhodobacterales</taxon>
        <taxon>Paracoccaceae</taxon>
        <taxon>Albimonas</taxon>
    </lineage>
</organism>
<dbReference type="STRING" id="356660.SAMN05444336_101798"/>
<keyword evidence="3" id="KW-1185">Reference proteome</keyword>
<protein>
    <submittedName>
        <fullName evidence="2">TIGR02217 family protein</fullName>
    </submittedName>
</protein>
<dbReference type="InterPro" id="IPR011740">
    <property type="entry name" value="DUF2460"/>
</dbReference>
<gene>
    <name evidence="2" type="ORF">SAMN05444336_101798</name>
</gene>
<evidence type="ECO:0000313" key="2">
    <source>
        <dbReference type="EMBL" id="SDW35799.1"/>
    </source>
</evidence>
<dbReference type="AlphaFoldDB" id="A0A1H2SXM9"/>
<reference evidence="2 3" key="1">
    <citation type="submission" date="2016-10" db="EMBL/GenBank/DDBJ databases">
        <authorList>
            <person name="de Groot N.N."/>
        </authorList>
    </citation>
    <scope>NUCLEOTIDE SEQUENCE [LARGE SCALE GENOMIC DNA]</scope>
    <source>
        <strain evidence="2 3">DSM 17890</strain>
    </source>
</reference>
<evidence type="ECO:0000313" key="3">
    <source>
        <dbReference type="Proteomes" id="UP000199118"/>
    </source>
</evidence>